<comment type="caution">
    <text evidence="1">The sequence shown here is derived from an EMBL/GenBank/DDBJ whole genome shotgun (WGS) entry which is preliminary data.</text>
</comment>
<protein>
    <submittedName>
        <fullName evidence="1">Uncharacterized protein</fullName>
    </submittedName>
</protein>
<dbReference type="RefSeq" id="WP_010192945.1">
    <property type="nucleotide sequence ID" value="NZ_AHJG01000203.1"/>
</dbReference>
<dbReference type="OrthoDB" id="8772at2157"/>
<sequence length="54" mass="6270">MGSKEKCTICSNKITLRFNPMEEWSIKGPLCGDCYSKKIDEFYPGDHIRVNKEE</sequence>
<proteinExistence type="predicted"/>
<accession>S2E1J9</accession>
<evidence type="ECO:0000313" key="2">
    <source>
        <dbReference type="Proteomes" id="UP000014065"/>
    </source>
</evidence>
<dbReference type="EMBL" id="AHJG01000203">
    <property type="protein sequence ID" value="EPA05185.1"/>
    <property type="molecule type" value="Genomic_DNA"/>
</dbReference>
<dbReference type="AlphaFoldDB" id="S2E1J9"/>
<gene>
    <name evidence="1" type="ORF">BG20_I2183</name>
</gene>
<evidence type="ECO:0000313" key="1">
    <source>
        <dbReference type="EMBL" id="EPA05185.1"/>
    </source>
</evidence>
<organism evidence="1 2">
    <name type="scientific">Candidatus Nitrosarchaeum limnium BG20</name>
    <dbReference type="NCBI Taxonomy" id="859192"/>
    <lineage>
        <taxon>Archaea</taxon>
        <taxon>Nitrososphaerota</taxon>
        <taxon>Nitrososphaeria</taxon>
        <taxon>Nitrosopumilales</taxon>
        <taxon>Nitrosopumilaceae</taxon>
        <taxon>Nitrosarchaeum</taxon>
    </lineage>
</organism>
<name>S2E1J9_9ARCH</name>
<keyword evidence="2" id="KW-1185">Reference proteome</keyword>
<reference evidence="1 2" key="1">
    <citation type="journal article" date="2012" name="J. Bacteriol.">
        <title>Genome Sequence of "Candidatus Nitrosoarchaeum limnia" BG20, a Low-Salinity Ammonia-Oxidizing Archaeon from the San Francisco Bay Estuary.</title>
        <authorList>
            <person name="Mosier A.C."/>
            <person name="Allen E.E."/>
            <person name="Kim M."/>
            <person name="Ferriera S."/>
            <person name="Francis C.A."/>
        </authorList>
    </citation>
    <scope>NUCLEOTIDE SEQUENCE [LARGE SCALE GENOMIC DNA]</scope>
    <source>
        <strain evidence="1 2">BG20</strain>
    </source>
</reference>
<dbReference type="Proteomes" id="UP000014065">
    <property type="component" value="Unassembled WGS sequence"/>
</dbReference>